<dbReference type="InterPro" id="IPR048741">
    <property type="entry name" value="Pus10-like_C"/>
</dbReference>
<evidence type="ECO:0000259" key="9">
    <source>
        <dbReference type="Pfam" id="PF21238"/>
    </source>
</evidence>
<evidence type="ECO:0000256" key="7">
    <source>
        <dbReference type="ARBA" id="ARBA00083669"/>
    </source>
</evidence>
<keyword evidence="3" id="KW-0819">tRNA processing</keyword>
<dbReference type="InterPro" id="IPR020103">
    <property type="entry name" value="PsdUridine_synth_cat_dom_sf"/>
</dbReference>
<reference evidence="10 11" key="1">
    <citation type="journal article" date="2023" name="Insect Mol. Biol.">
        <title>Genome sequencing provides insights into the evolution of gene families encoding plant cell wall-degrading enzymes in longhorned beetles.</title>
        <authorList>
            <person name="Shin N.R."/>
            <person name="Okamura Y."/>
            <person name="Kirsch R."/>
            <person name="Pauchet Y."/>
        </authorList>
    </citation>
    <scope>NUCLEOTIDE SEQUENCE [LARGE SCALE GENOMIC DNA]</scope>
    <source>
        <strain evidence="10">EAD_L_NR</strain>
    </source>
</reference>
<dbReference type="Proteomes" id="UP001159042">
    <property type="component" value="Unassembled WGS sequence"/>
</dbReference>
<proteinExistence type="inferred from homology"/>
<keyword evidence="4" id="KW-0413">Isomerase</keyword>
<accession>A0AAV8VJ62</accession>
<dbReference type="FunFam" id="3.30.70.2510:FF:000001">
    <property type="entry name" value="tRNA pseudouridine synthase Pus10"/>
    <property type="match status" value="1"/>
</dbReference>
<dbReference type="InterPro" id="IPR048742">
    <property type="entry name" value="Pus10_N_euk"/>
</dbReference>
<comment type="caution">
    <text evidence="10">The sequence shown here is derived from an EMBL/GenBank/DDBJ whole genome shotgun (WGS) entry which is preliminary data.</text>
</comment>
<evidence type="ECO:0000256" key="1">
    <source>
        <dbReference type="ARBA" id="ARBA00009652"/>
    </source>
</evidence>
<dbReference type="Pfam" id="PF21238">
    <property type="entry name" value="Pus10_C"/>
    <property type="match status" value="1"/>
</dbReference>
<protein>
    <recommendedName>
        <fullName evidence="2">tRNA pseudouridine(55) synthase</fullName>
        <ecNumber evidence="2">5.4.99.25</ecNumber>
    </recommendedName>
    <alternativeName>
        <fullName evidence="7">tRNA pseudouridine 55 synthase</fullName>
    </alternativeName>
    <alternativeName>
        <fullName evidence="5">tRNA pseudouridylate synthase</fullName>
    </alternativeName>
    <alternativeName>
        <fullName evidence="6">tRNA-uridine isomerase</fullName>
    </alternativeName>
</protein>
<dbReference type="Gene3D" id="3.30.70.2510">
    <property type="match status" value="1"/>
</dbReference>
<feature type="domain" description="Pus10 N-terminal eukaryotes" evidence="8">
    <location>
        <begin position="70"/>
        <end position="235"/>
    </location>
</feature>
<evidence type="ECO:0000259" key="8">
    <source>
        <dbReference type="Pfam" id="PF21237"/>
    </source>
</evidence>
<dbReference type="PANTHER" id="PTHR21568:SF0">
    <property type="entry name" value="TRNA PSEUDOURIDINE SYNTHASE PUS10"/>
    <property type="match status" value="1"/>
</dbReference>
<gene>
    <name evidence="10" type="ORF">NQ315_003735</name>
</gene>
<dbReference type="Pfam" id="PF21237">
    <property type="entry name" value="Pus10_N_euk"/>
    <property type="match status" value="1"/>
</dbReference>
<name>A0AAV8VJ62_9CUCU</name>
<evidence type="ECO:0000256" key="2">
    <source>
        <dbReference type="ARBA" id="ARBA00012787"/>
    </source>
</evidence>
<dbReference type="AlphaFoldDB" id="A0AAV8VJ62"/>
<sequence>MVTSSSEDKIMIINCLEELSCCSRCILRFLKVRNDVVSYKNAEAYLKALMDREHDGDVCVPPKRVKRNSCSVCLDILKDSTIKEFCDNIPLKEVDEYSHTDFTTNISLPKSLLIRNHSMYVYLKRKFPGIYSVPDGIEHLKNIFRSLSIHLISDKISKMFNPKSRFSLTVKILYEDNDLETENINKLIRKETGKKLKQQAGNNNIVDILNKCEDKAFTECFPVPPETPNKHTTVEFQCTAEPIWLGGRYLKFSRNMGQTPWIIDNKVLTEYNLQDVIFDSIQQILGYNKEQFTFCASGREDFDVRMLGNGRPFYVQINDPKDDRITFDQCRAIEIEVFKLKLAAIVKLQKIDRQSLKYIKIGEQTKKKQYRALCQIIGLNDVSDVVDTINKFKAPFEILQKTPMRVLHRRTQDVRKKIIYSMEANSVAGHSNLFEVLLTSQAGTYIKEFANGDFQRTRPSLSSILNHQIDIVALDVTNIDLAWPEQQE</sequence>
<organism evidence="10 11">
    <name type="scientific">Exocentrus adspersus</name>
    <dbReference type="NCBI Taxonomy" id="1586481"/>
    <lineage>
        <taxon>Eukaryota</taxon>
        <taxon>Metazoa</taxon>
        <taxon>Ecdysozoa</taxon>
        <taxon>Arthropoda</taxon>
        <taxon>Hexapoda</taxon>
        <taxon>Insecta</taxon>
        <taxon>Pterygota</taxon>
        <taxon>Neoptera</taxon>
        <taxon>Endopterygota</taxon>
        <taxon>Coleoptera</taxon>
        <taxon>Polyphaga</taxon>
        <taxon>Cucujiformia</taxon>
        <taxon>Chrysomeloidea</taxon>
        <taxon>Cerambycidae</taxon>
        <taxon>Lamiinae</taxon>
        <taxon>Acanthocinini</taxon>
        <taxon>Exocentrus</taxon>
    </lineage>
</organism>
<evidence type="ECO:0000313" key="11">
    <source>
        <dbReference type="Proteomes" id="UP001159042"/>
    </source>
</evidence>
<evidence type="ECO:0000313" key="10">
    <source>
        <dbReference type="EMBL" id="KAJ8913826.1"/>
    </source>
</evidence>
<dbReference type="EC" id="5.4.99.25" evidence="2"/>
<evidence type="ECO:0000256" key="6">
    <source>
        <dbReference type="ARBA" id="ARBA00079393"/>
    </source>
</evidence>
<dbReference type="InterPro" id="IPR039894">
    <property type="entry name" value="Pus10-like"/>
</dbReference>
<evidence type="ECO:0000256" key="3">
    <source>
        <dbReference type="ARBA" id="ARBA00022694"/>
    </source>
</evidence>
<keyword evidence="11" id="KW-1185">Reference proteome</keyword>
<dbReference type="GO" id="GO:0160148">
    <property type="term" value="F:tRNA pseudouridine(55) synthase activity"/>
    <property type="evidence" value="ECO:0007669"/>
    <property type="project" value="UniProtKB-EC"/>
</dbReference>
<evidence type="ECO:0000256" key="5">
    <source>
        <dbReference type="ARBA" id="ARBA00075270"/>
    </source>
</evidence>
<dbReference type="SUPFAM" id="SSF55120">
    <property type="entry name" value="Pseudouridine synthase"/>
    <property type="match status" value="1"/>
</dbReference>
<dbReference type="Gene3D" id="1.10.10.2050">
    <property type="match status" value="1"/>
</dbReference>
<dbReference type="EMBL" id="JANEYG010000086">
    <property type="protein sequence ID" value="KAJ8913826.1"/>
    <property type="molecule type" value="Genomic_DNA"/>
</dbReference>
<comment type="similarity">
    <text evidence="1">Belongs to the pseudouridine synthase Pus10 family.</text>
</comment>
<dbReference type="Gene3D" id="3.30.70.3190">
    <property type="match status" value="1"/>
</dbReference>
<dbReference type="GO" id="GO:0003723">
    <property type="term" value="F:RNA binding"/>
    <property type="evidence" value="ECO:0007669"/>
    <property type="project" value="InterPro"/>
</dbReference>
<evidence type="ECO:0000256" key="4">
    <source>
        <dbReference type="ARBA" id="ARBA00023235"/>
    </source>
</evidence>
<dbReference type="GO" id="GO:0031119">
    <property type="term" value="P:tRNA pseudouridine synthesis"/>
    <property type="evidence" value="ECO:0007669"/>
    <property type="project" value="TreeGrafter"/>
</dbReference>
<dbReference type="FunFam" id="3.30.70.3190:FF:000001">
    <property type="entry name" value="tRNA pseudouridine synthase Pus10"/>
    <property type="match status" value="1"/>
</dbReference>
<feature type="domain" description="Pus10-like C-terminal" evidence="9">
    <location>
        <begin position="245"/>
        <end position="480"/>
    </location>
</feature>
<dbReference type="PANTHER" id="PTHR21568">
    <property type="entry name" value="TRNA PSEUDOURIDINE SYNTHASE PUS10"/>
    <property type="match status" value="1"/>
</dbReference>